<dbReference type="RefSeq" id="XP_022306462.1">
    <property type="nucleotide sequence ID" value="XM_022450754.1"/>
</dbReference>
<gene>
    <name evidence="4" type="primary">LOC111112862</name>
</gene>
<organism evidence="3 4">
    <name type="scientific">Crassostrea virginica</name>
    <name type="common">Eastern oyster</name>
    <dbReference type="NCBI Taxonomy" id="6565"/>
    <lineage>
        <taxon>Eukaryota</taxon>
        <taxon>Metazoa</taxon>
        <taxon>Spiralia</taxon>
        <taxon>Lophotrochozoa</taxon>
        <taxon>Mollusca</taxon>
        <taxon>Bivalvia</taxon>
        <taxon>Autobranchia</taxon>
        <taxon>Pteriomorphia</taxon>
        <taxon>Ostreida</taxon>
        <taxon>Ostreoidea</taxon>
        <taxon>Ostreidae</taxon>
        <taxon>Crassostrea</taxon>
    </lineage>
</organism>
<evidence type="ECO:0000256" key="1">
    <source>
        <dbReference type="SAM" id="MobiDB-lite"/>
    </source>
</evidence>
<feature type="compositionally biased region" description="Basic and acidic residues" evidence="1">
    <location>
        <begin position="59"/>
        <end position="75"/>
    </location>
</feature>
<dbReference type="PROSITE" id="PS51286">
    <property type="entry name" value="RAP"/>
    <property type="match status" value="1"/>
</dbReference>
<evidence type="ECO:0000313" key="3">
    <source>
        <dbReference type="Proteomes" id="UP000694844"/>
    </source>
</evidence>
<dbReference type="InterPro" id="IPR013584">
    <property type="entry name" value="RAP"/>
</dbReference>
<protein>
    <submittedName>
        <fullName evidence="4">Protein TBRG4-like</fullName>
    </submittedName>
</protein>
<dbReference type="OrthoDB" id="6501018at2759"/>
<accession>A0A8B8BSZ3</accession>
<evidence type="ECO:0000259" key="2">
    <source>
        <dbReference type="PROSITE" id="PS51286"/>
    </source>
</evidence>
<dbReference type="AlphaFoldDB" id="A0A8B8BSZ3"/>
<evidence type="ECO:0000313" key="4">
    <source>
        <dbReference type="RefSeq" id="XP_022306462.1"/>
    </source>
</evidence>
<proteinExistence type="predicted"/>
<keyword evidence="3" id="KW-1185">Reference proteome</keyword>
<dbReference type="SMART" id="SM00952">
    <property type="entry name" value="RAP"/>
    <property type="match status" value="1"/>
</dbReference>
<reference evidence="4" key="2">
    <citation type="submission" date="2025-08" db="UniProtKB">
        <authorList>
            <consortium name="RefSeq"/>
        </authorList>
    </citation>
    <scope>IDENTIFICATION</scope>
    <source>
        <tissue evidence="4">Whole sample</tissue>
    </source>
</reference>
<feature type="domain" description="RAP" evidence="2">
    <location>
        <begin position="571"/>
        <end position="629"/>
    </location>
</feature>
<sequence length="636" mass="72929">MFSFRHLYLLHRASVCMRQSVLRLSQRIPLEQHPCPQFANIRLLSTNPDNASMPNKQSVTREETIGPDTKKSNYSKAEKPDLKIVQCLTQIMKSNRKVDKHDPEEVYKVLSDGNKTVDKQQKLQALISVLDSAILKGDVHSQKHIEILMTCQEFRELLSAVSDSIPIYSRNDLLLLLSCHLDFQILRKNIQAKSDIMENLLSNLNKLNISSLIKLHRTTKQLRQPEMENKVMNNIGSRWMEIEKVNDLMSIMQMITPEMRKTLDSSIQDGLEEKTLQKVEQLSTEQIGQVLEFLSVARRRNLPLIKSLAYCLKQKGLENFSLKMTASVFESLSKLNIQDNELLHLLSAHTVQIAKDSRKSIQLLTLILNCCAHLKWMTPDLEKLLHSYYPRFSESINHKFQCQAIANMSTLQCLQESDKEITLATLESLNEKNIRQEYWLFVALALGWNNWSVEWITASVLKESSVENIQRRFPSMVTHLRQIDYEASIAIPNYMGPRLNIGGQKSSKVTMHNTVVFEVIEATQTLEKNFDENVQTGINTPQGHVIDVMVLVDKTGKVIPFSSSESSCHKVAIKVVKYENTIRPSMKPTGEIQMWKRHMESLGYKTVLIPYHIWTGFRGKTSKLMYLEKTISSSVA</sequence>
<dbReference type="Pfam" id="PF08373">
    <property type="entry name" value="RAP"/>
    <property type="match status" value="1"/>
</dbReference>
<reference evidence="3" key="1">
    <citation type="submission" date="2024-06" db="UniProtKB">
        <authorList>
            <consortium name="RefSeq"/>
        </authorList>
    </citation>
    <scope>NUCLEOTIDE SEQUENCE [LARGE SCALE GENOMIC DNA]</scope>
</reference>
<dbReference type="Proteomes" id="UP000694844">
    <property type="component" value="Chromosome 1"/>
</dbReference>
<feature type="compositionally biased region" description="Polar residues" evidence="1">
    <location>
        <begin position="46"/>
        <end position="58"/>
    </location>
</feature>
<dbReference type="GeneID" id="111112862"/>
<dbReference type="KEGG" id="cvn:111112862"/>
<name>A0A8B8BSZ3_CRAVI</name>
<feature type="region of interest" description="Disordered" evidence="1">
    <location>
        <begin position="46"/>
        <end position="75"/>
    </location>
</feature>